<feature type="transmembrane region" description="Helical" evidence="2">
    <location>
        <begin position="166"/>
        <end position="193"/>
    </location>
</feature>
<evidence type="ECO:0000256" key="1">
    <source>
        <dbReference type="SAM" id="MobiDB-lite"/>
    </source>
</evidence>
<dbReference type="STRING" id="5643.A0A060S5Y3"/>
<feature type="domain" description="DUF6535" evidence="3">
    <location>
        <begin position="67"/>
        <end position="254"/>
    </location>
</feature>
<comment type="caution">
    <text evidence="4">The sequence shown here is derived from an EMBL/GenBank/DDBJ whole genome shotgun (WGS) entry which is preliminary data.</text>
</comment>
<protein>
    <recommendedName>
        <fullName evidence="3">DUF6535 domain-containing protein</fullName>
    </recommendedName>
</protein>
<keyword evidence="2" id="KW-0472">Membrane</keyword>
<keyword evidence="5" id="KW-1185">Reference proteome</keyword>
<keyword evidence="2" id="KW-1133">Transmembrane helix</keyword>
<dbReference type="EMBL" id="CCBP010000052">
    <property type="protein sequence ID" value="CDO69626.1"/>
    <property type="molecule type" value="Genomic_DNA"/>
</dbReference>
<sequence length="775" mass="85534">MSAESMAKPVPGTAAQAPKTSADTLAEMKLFLRTLPNYRDLKELLLTSRDNVFTEEEVTKAWFDVTVLVKEYSDDRVEQWKGEIDNYLFFAGLFSAILTAFNVECFSFLQPTVVPADTALAILRHISSQLSSFSSSPPYINSSQPPFSTISDIILDAANSPQQTPFFAILLNILLFASLMFSLCSAFLGILVLQWLKTFSGELSGDSHVMAWLRQNRLNNLQDWHIEHFVGAVPLLLQISLLLFLAGLLVLLWTLNLGVFGVVCGLMVVLACVFIGTTILPLMRRDCAYLSPQTFGLYFAWRYICQSILVSLKSRGAPCVGSQDGPSPHRPSDSTSPPAAPPSSPLEQSPEGDPHPDAAGGLGVQTWQSQERSLLESPEVCRRLDIDILHTAYNSTLDAKTLATSATCLIRGDPEDIVKWFRRLDLSVSVKLDEASDDVGLGAGVSTAFTLGGHGARTVLWAIVLRSMIKLLKRKQGPRDEYAVNNWRRAALQLKACLASAYRYVRMSLAITVILWRRGPEQDVSKEQDASKDAKGTFSPNDMALQRIKDSLHDLLHRVLDVRQSDPHKANIISPGVAELGVVIAFRKLVFSTEVIASGLPSRPAVTIADWFYSACAAIDWMAIFSQLSPTVVVDKPVLFLASAQLRYKRAAYDCRKHIDPRDIPTLGRHTLFCLNVGLLFYAADNRRSAFKLVLTQLLDIFSHLLQNLADHAPLFGPLMPPDLPHTLTRFNTALVELLNSTGMPEQRGAVKPLSALLQYTLARIQIVNFAPRGG</sequence>
<keyword evidence="2" id="KW-0812">Transmembrane</keyword>
<accession>A0A060S5Y3</accession>
<reference evidence="4" key="1">
    <citation type="submission" date="2014-01" db="EMBL/GenBank/DDBJ databases">
        <title>The genome of the white-rot fungus Pycnoporus cinnabarinus: a basidiomycete model with a versatile arsenal for lignocellulosic biomass breakdown.</title>
        <authorList>
            <person name="Levasseur A."/>
            <person name="Lomascolo A."/>
            <person name="Ruiz-Duenas F.J."/>
            <person name="Uzan E."/>
            <person name="Piumi F."/>
            <person name="Kues U."/>
            <person name="Ram A.F.J."/>
            <person name="Murat C."/>
            <person name="Haon M."/>
            <person name="Benoit I."/>
            <person name="Arfi Y."/>
            <person name="Chevret D."/>
            <person name="Drula E."/>
            <person name="Kwon M.J."/>
            <person name="Gouret P."/>
            <person name="Lesage-Meessen L."/>
            <person name="Lombard V."/>
            <person name="Mariette J."/>
            <person name="Noirot C."/>
            <person name="Park J."/>
            <person name="Patyshakuliyeva A."/>
            <person name="Wieneger R.A.B."/>
            <person name="Wosten H.A.B."/>
            <person name="Martin F."/>
            <person name="Coutinho P.M."/>
            <person name="de Vries R."/>
            <person name="Martinez A.T."/>
            <person name="Klopp C."/>
            <person name="Pontarotti P."/>
            <person name="Henrissat B."/>
            <person name="Record E."/>
        </authorList>
    </citation>
    <scope>NUCLEOTIDE SEQUENCE [LARGE SCALE GENOMIC DNA]</scope>
    <source>
        <strain evidence="4">BRFM137</strain>
    </source>
</reference>
<feature type="transmembrane region" description="Helical" evidence="2">
    <location>
        <begin position="229"/>
        <end position="253"/>
    </location>
</feature>
<evidence type="ECO:0000313" key="5">
    <source>
        <dbReference type="Proteomes" id="UP000029665"/>
    </source>
</evidence>
<dbReference type="InterPro" id="IPR045338">
    <property type="entry name" value="DUF6535"/>
</dbReference>
<organism evidence="4 5">
    <name type="scientific">Pycnoporus cinnabarinus</name>
    <name type="common">Cinnabar-red polypore</name>
    <name type="synonym">Trametes cinnabarina</name>
    <dbReference type="NCBI Taxonomy" id="5643"/>
    <lineage>
        <taxon>Eukaryota</taxon>
        <taxon>Fungi</taxon>
        <taxon>Dikarya</taxon>
        <taxon>Basidiomycota</taxon>
        <taxon>Agaricomycotina</taxon>
        <taxon>Agaricomycetes</taxon>
        <taxon>Polyporales</taxon>
        <taxon>Polyporaceae</taxon>
        <taxon>Trametes</taxon>
    </lineage>
</organism>
<dbReference type="Pfam" id="PF20153">
    <property type="entry name" value="DUF6535"/>
    <property type="match status" value="1"/>
</dbReference>
<dbReference type="HOGENOM" id="CLU_360970_0_0_1"/>
<feature type="region of interest" description="Disordered" evidence="1">
    <location>
        <begin position="320"/>
        <end position="362"/>
    </location>
</feature>
<dbReference type="Proteomes" id="UP000029665">
    <property type="component" value="Unassembled WGS sequence"/>
</dbReference>
<feature type="transmembrane region" description="Helical" evidence="2">
    <location>
        <begin position="259"/>
        <end position="283"/>
    </location>
</feature>
<name>A0A060S5Y3_PYCCI</name>
<dbReference type="AlphaFoldDB" id="A0A060S5Y3"/>
<evidence type="ECO:0000259" key="3">
    <source>
        <dbReference type="Pfam" id="PF20153"/>
    </source>
</evidence>
<dbReference type="OrthoDB" id="2753780at2759"/>
<evidence type="ECO:0000313" key="4">
    <source>
        <dbReference type="EMBL" id="CDO69626.1"/>
    </source>
</evidence>
<proteinExistence type="predicted"/>
<feature type="region of interest" description="Disordered" evidence="1">
    <location>
        <begin position="1"/>
        <end position="20"/>
    </location>
</feature>
<gene>
    <name evidence="4" type="ORF">BN946_scf184851.g14</name>
</gene>
<evidence type="ECO:0000256" key="2">
    <source>
        <dbReference type="SAM" id="Phobius"/>
    </source>
</evidence>